<keyword evidence="1 5" id="KW-0963">Cytoplasm</keyword>
<dbReference type="Pfam" id="PF04751">
    <property type="entry name" value="DarP"/>
    <property type="match status" value="1"/>
</dbReference>
<dbReference type="GO" id="GO:0043022">
    <property type="term" value="F:ribosome binding"/>
    <property type="evidence" value="ECO:0007669"/>
    <property type="project" value="UniProtKB-UniRule"/>
</dbReference>
<dbReference type="InterPro" id="IPR006839">
    <property type="entry name" value="DarP"/>
</dbReference>
<evidence type="ECO:0000256" key="4">
    <source>
        <dbReference type="ARBA" id="ARBA00022884"/>
    </source>
</evidence>
<evidence type="ECO:0000313" key="7">
    <source>
        <dbReference type="EMBL" id="GEC95075.1"/>
    </source>
</evidence>
<dbReference type="Proteomes" id="UP000318422">
    <property type="component" value="Unassembled WGS sequence"/>
</dbReference>
<dbReference type="NCBIfam" id="NF003593">
    <property type="entry name" value="PRK05255.1-1"/>
    <property type="match status" value="1"/>
</dbReference>
<dbReference type="GO" id="GO:1902626">
    <property type="term" value="P:assembly of large subunit precursor of preribosome"/>
    <property type="evidence" value="ECO:0007669"/>
    <property type="project" value="UniProtKB-UniRule"/>
</dbReference>
<comment type="similarity">
    <text evidence="5">Belongs to the DarP family.</text>
</comment>
<evidence type="ECO:0000256" key="5">
    <source>
        <dbReference type="HAMAP-Rule" id="MF_00765"/>
    </source>
</evidence>
<evidence type="ECO:0000256" key="6">
    <source>
        <dbReference type="SAM" id="MobiDB-lite"/>
    </source>
</evidence>
<name>A0A4Y4CQ29_ZOORA</name>
<evidence type="ECO:0000256" key="2">
    <source>
        <dbReference type="ARBA" id="ARBA00022517"/>
    </source>
</evidence>
<sequence length="210" mass="24011">MVPGGGWAKGYNLNPSRAFPTPDCPQMAHHKYHHDEEEDLGPSKSAMKRASKALQDLGAELAELGKERLAKVPIDEDLRDAVKDYQRFTAHEAKRRQLQYIGRLMRNVDPEPIRAALDAFKGVSAVETAKMHRLENMRTLLLEDEKFLHSIAETYPGADLQQLRVLRRNAIKEKEQNKPPRAYRELFRLLREIEEGAATRDDELEGEGEE</sequence>
<dbReference type="HAMAP" id="MF_00765">
    <property type="entry name" value="DarP"/>
    <property type="match status" value="1"/>
</dbReference>
<dbReference type="InterPro" id="IPR023153">
    <property type="entry name" value="DarP_sf"/>
</dbReference>
<dbReference type="SUPFAM" id="SSF158710">
    <property type="entry name" value="PSPTO4464-like"/>
    <property type="match status" value="1"/>
</dbReference>
<dbReference type="CDD" id="cd16331">
    <property type="entry name" value="YjgA-like"/>
    <property type="match status" value="1"/>
</dbReference>
<comment type="function">
    <text evidence="5">Member of a network of 50S ribosomal subunit biogenesis factors which assembles along the 30S-50S interface, preventing incorrect 23S rRNA structures from forming. Promotes peptidyl transferase center (PTC) maturation.</text>
</comment>
<evidence type="ECO:0000313" key="8">
    <source>
        <dbReference type="Proteomes" id="UP000318422"/>
    </source>
</evidence>
<dbReference type="GO" id="GO:0019843">
    <property type="term" value="F:rRNA binding"/>
    <property type="evidence" value="ECO:0007669"/>
    <property type="project" value="UniProtKB-UniRule"/>
</dbReference>
<accession>A0A4Y4CQ29</accession>
<dbReference type="Gene3D" id="1.10.60.30">
    <property type="entry name" value="PSPTO4464-like domains"/>
    <property type="match status" value="2"/>
</dbReference>
<keyword evidence="8" id="KW-1185">Reference proteome</keyword>
<organism evidence="7 8">
    <name type="scientific">Zoogloea ramigera</name>
    <dbReference type="NCBI Taxonomy" id="350"/>
    <lineage>
        <taxon>Bacteria</taxon>
        <taxon>Pseudomonadati</taxon>
        <taxon>Pseudomonadota</taxon>
        <taxon>Betaproteobacteria</taxon>
        <taxon>Rhodocyclales</taxon>
        <taxon>Zoogloeaceae</taxon>
        <taxon>Zoogloea</taxon>
    </lineage>
</organism>
<reference evidence="7 8" key="1">
    <citation type="submission" date="2019-06" db="EMBL/GenBank/DDBJ databases">
        <title>Whole genome shotgun sequence of Zoogloea ramigera NBRC 15342.</title>
        <authorList>
            <person name="Hosoyama A."/>
            <person name="Uohara A."/>
            <person name="Ohji S."/>
            <person name="Ichikawa N."/>
        </authorList>
    </citation>
    <scope>NUCLEOTIDE SEQUENCE [LARGE SCALE GENOMIC DNA]</scope>
    <source>
        <strain evidence="7 8">NBRC 15342</strain>
    </source>
</reference>
<evidence type="ECO:0000256" key="3">
    <source>
        <dbReference type="ARBA" id="ARBA00022730"/>
    </source>
</evidence>
<protein>
    <recommendedName>
        <fullName evidence="5">Dual-action ribosomal maturation protein DarP</fullName>
    </recommendedName>
    <alternativeName>
        <fullName evidence="5">Large ribosomal subunit assembly factor DarP</fullName>
    </alternativeName>
</protein>
<proteinExistence type="inferred from homology"/>
<comment type="caution">
    <text evidence="7">The sequence shown here is derived from an EMBL/GenBank/DDBJ whole genome shotgun (WGS) entry which is preliminary data.</text>
</comment>
<gene>
    <name evidence="5" type="primary">darP</name>
    <name evidence="7" type="ORF">ZRA01_11480</name>
</gene>
<feature type="region of interest" description="Disordered" evidence="6">
    <location>
        <begin position="11"/>
        <end position="46"/>
    </location>
</feature>
<dbReference type="GO" id="GO:0005829">
    <property type="term" value="C:cytosol"/>
    <property type="evidence" value="ECO:0007669"/>
    <property type="project" value="TreeGrafter"/>
</dbReference>
<keyword evidence="2 5" id="KW-0690">Ribosome biogenesis</keyword>
<dbReference type="PANTHER" id="PTHR38101:SF1">
    <property type="entry name" value="UPF0307 PROTEIN YJGA"/>
    <property type="match status" value="1"/>
</dbReference>
<dbReference type="PANTHER" id="PTHR38101">
    <property type="entry name" value="UPF0307 PROTEIN YJGA"/>
    <property type="match status" value="1"/>
</dbReference>
<keyword evidence="3 5" id="KW-0699">rRNA-binding</keyword>
<dbReference type="EMBL" id="BJNV01000013">
    <property type="protein sequence ID" value="GEC95075.1"/>
    <property type="molecule type" value="Genomic_DNA"/>
</dbReference>
<evidence type="ECO:0000256" key="1">
    <source>
        <dbReference type="ARBA" id="ARBA00022490"/>
    </source>
</evidence>
<dbReference type="AlphaFoldDB" id="A0A4Y4CQ29"/>
<comment type="subcellular location">
    <subcellularLocation>
        <location evidence="5">Cytoplasm</location>
    </subcellularLocation>
    <text evidence="5">Associates with late stage pre-50S ribosomal subunits.</text>
</comment>
<keyword evidence="4 5" id="KW-0694">RNA-binding</keyword>